<feature type="compositionally biased region" description="Basic and acidic residues" evidence="1">
    <location>
        <begin position="199"/>
        <end position="219"/>
    </location>
</feature>
<accession>A0A6A4VYE6</accession>
<feature type="region of interest" description="Disordered" evidence="1">
    <location>
        <begin position="181"/>
        <end position="258"/>
    </location>
</feature>
<dbReference type="Proteomes" id="UP000440578">
    <property type="component" value="Unassembled WGS sequence"/>
</dbReference>
<feature type="compositionally biased region" description="Acidic residues" evidence="1">
    <location>
        <begin position="186"/>
        <end position="198"/>
    </location>
</feature>
<dbReference type="EMBL" id="VIIS01001463">
    <property type="protein sequence ID" value="KAF0297899.1"/>
    <property type="molecule type" value="Genomic_DNA"/>
</dbReference>
<protein>
    <submittedName>
        <fullName evidence="2">Uncharacterized protein</fullName>
    </submittedName>
</protein>
<evidence type="ECO:0000313" key="3">
    <source>
        <dbReference type="Proteomes" id="UP000440578"/>
    </source>
</evidence>
<dbReference type="OrthoDB" id="10578649at2759"/>
<evidence type="ECO:0000313" key="2">
    <source>
        <dbReference type="EMBL" id="KAF0297899.1"/>
    </source>
</evidence>
<comment type="caution">
    <text evidence="2">The sequence shown here is derived from an EMBL/GenBank/DDBJ whole genome shotgun (WGS) entry which is preliminary data.</text>
</comment>
<keyword evidence="3" id="KW-1185">Reference proteome</keyword>
<dbReference type="AlphaFoldDB" id="A0A6A4VYE6"/>
<evidence type="ECO:0000256" key="1">
    <source>
        <dbReference type="SAM" id="MobiDB-lite"/>
    </source>
</evidence>
<organism evidence="2 3">
    <name type="scientific">Amphibalanus amphitrite</name>
    <name type="common">Striped barnacle</name>
    <name type="synonym">Balanus amphitrite</name>
    <dbReference type="NCBI Taxonomy" id="1232801"/>
    <lineage>
        <taxon>Eukaryota</taxon>
        <taxon>Metazoa</taxon>
        <taxon>Ecdysozoa</taxon>
        <taxon>Arthropoda</taxon>
        <taxon>Crustacea</taxon>
        <taxon>Multicrustacea</taxon>
        <taxon>Cirripedia</taxon>
        <taxon>Thoracica</taxon>
        <taxon>Thoracicalcarea</taxon>
        <taxon>Balanomorpha</taxon>
        <taxon>Balanoidea</taxon>
        <taxon>Balanidae</taxon>
        <taxon>Amphibalaninae</taxon>
        <taxon>Amphibalanus</taxon>
    </lineage>
</organism>
<sequence length="523" mass="59544">MLYSVQHQVYSIKIFLFADQLEYDEPMQEKVQRMAQFLLLFYVVAWLRVPVAEDAPANDLNLYRSLVRYRQSRERWVILAVTLAVLLPCTSAQARSASVLQWNRHVDTSNNWRPVSTHRDASVWSPGGVSQTQRRVYYPTQYSDYDYEDEDDDYVAAPTPAPYAFWQQWRPTKLLRGVLETHNESSDNDDDNDGEDDNADYHDDRAGDDGSRRVDDHPTTWRVPLEPIRHPVSSTKTETDEKAHIDDHNDNNDDYPESYDLYPTPPPYPNSSPYYYNTHHQGTSPHPYPFYNRPHPVDKIDGPRRPFRRPNPPNVPFYYNTEQTDPEPPPKVNLQQLFGSVVQLVKSDGPSMMSALGDAMGAVQEGNYMGAIQSVMPVLGQATPVIMNVINTVGPALEKSDIFGQAVEGGGLNSLVTIFTNSLNGRPLPPRPQSYGYIDKSDTDDFNRPYYLGRIIGSGLKLATYLINFGSSVVRARDAGRAMPDFDTVAFETAFQEEIRWVQEAIGEENLAFLRDWADGRFR</sequence>
<name>A0A6A4VYE6_AMPAM</name>
<gene>
    <name evidence="2" type="ORF">FJT64_004760</name>
</gene>
<proteinExistence type="predicted"/>
<reference evidence="2 3" key="1">
    <citation type="submission" date="2019-07" db="EMBL/GenBank/DDBJ databases">
        <title>Draft genome assembly of a fouling barnacle, Amphibalanus amphitrite (Darwin, 1854): The first reference genome for Thecostraca.</title>
        <authorList>
            <person name="Kim W."/>
        </authorList>
    </citation>
    <scope>NUCLEOTIDE SEQUENCE [LARGE SCALE GENOMIC DNA]</scope>
    <source>
        <strain evidence="2">SNU_AA5</strain>
        <tissue evidence="2">Soma without cirri and trophi</tissue>
    </source>
</reference>
<feature type="compositionally biased region" description="Basic and acidic residues" evidence="1">
    <location>
        <begin position="237"/>
        <end position="251"/>
    </location>
</feature>